<reference evidence="1" key="1">
    <citation type="journal article" date="2021" name="Proc. Natl. Acad. Sci. U.S.A.">
        <title>A Catalog of Tens of Thousands of Viruses from Human Metagenomes Reveals Hidden Associations with Chronic Diseases.</title>
        <authorList>
            <person name="Tisza M.J."/>
            <person name="Buck C.B."/>
        </authorList>
    </citation>
    <scope>NUCLEOTIDE SEQUENCE</scope>
    <source>
        <strain evidence="1">CtAUQ2</strain>
    </source>
</reference>
<sequence>MIEEVERPPFSLVLRKLIDKVSCKLIFYGVSKGGKNMIPYDINSQ</sequence>
<evidence type="ECO:0000313" key="1">
    <source>
        <dbReference type="EMBL" id="DAD87526.1"/>
    </source>
</evidence>
<protein>
    <submittedName>
        <fullName evidence="1">Uncharacterized protein</fullName>
    </submittedName>
</protein>
<proteinExistence type="predicted"/>
<accession>A0A8S5MYT5</accession>
<dbReference type="EMBL" id="BK015022">
    <property type="protein sequence ID" value="DAD87526.1"/>
    <property type="molecule type" value="Genomic_DNA"/>
</dbReference>
<organism evidence="1">
    <name type="scientific">Siphoviridae sp. ctAUQ2</name>
    <dbReference type="NCBI Taxonomy" id="2826182"/>
    <lineage>
        <taxon>Viruses</taxon>
        <taxon>Duplodnaviria</taxon>
        <taxon>Heunggongvirae</taxon>
        <taxon>Uroviricota</taxon>
        <taxon>Caudoviricetes</taxon>
    </lineage>
</organism>
<name>A0A8S5MYT5_9CAUD</name>